<dbReference type="Gene3D" id="3.30.420.40">
    <property type="match status" value="2"/>
</dbReference>
<comment type="similarity">
    <text evidence="1">Belongs to the KAE1 / TsaD family. TsaB subfamily.</text>
</comment>
<reference evidence="5 6" key="1">
    <citation type="submission" date="2015-11" db="EMBL/GenBank/DDBJ databases">
        <title>The complete genome of Buchnera aphidicola from Diuraphis noxia biotype SAM.</title>
        <authorList>
            <person name="Burger N.F.V."/>
            <person name="Oberholster A.-M."/>
        </authorList>
    </citation>
    <scope>NUCLEOTIDE SEQUENCE [LARGE SCALE GENOMIC DNA]</scope>
    <source>
        <strain evidence="5">SAM</strain>
    </source>
</reference>
<organism evidence="5 6">
    <name type="scientific">Buchnera aphidicola subsp. Diuraphis noxia</name>
    <dbReference type="NCBI Taxonomy" id="118101"/>
    <lineage>
        <taxon>Bacteria</taxon>
        <taxon>Pseudomonadati</taxon>
        <taxon>Pseudomonadota</taxon>
        <taxon>Gammaproteobacteria</taxon>
        <taxon>Enterobacterales</taxon>
        <taxon>Erwiniaceae</taxon>
        <taxon>Buchnera</taxon>
    </lineage>
</organism>
<protein>
    <recommendedName>
        <fullName evidence="2">tRNA threonylcarbamoyladenosine biosynthesis protein TsaB</fullName>
    </recommendedName>
    <alternativeName>
        <fullName evidence="3">t(6)A37 threonylcarbamoyladenosine biosynthesis protein TsaB</fullName>
    </alternativeName>
</protein>
<evidence type="ECO:0000259" key="4">
    <source>
        <dbReference type="Pfam" id="PF00814"/>
    </source>
</evidence>
<dbReference type="CDD" id="cd24032">
    <property type="entry name" value="ASKHA_NBD_TsaB"/>
    <property type="match status" value="1"/>
</dbReference>
<dbReference type="STRING" id="118101.ATN01_01610"/>
<dbReference type="EMBL" id="CP013259">
    <property type="protein sequence ID" value="ANZ22536.1"/>
    <property type="molecule type" value="Genomic_DNA"/>
</dbReference>
<sequence>MSNTILALDTSVEFCSIAIYKKKRVYSLSEQCNKTHTKKVLPMLQKILLQTKTKLIELDYIACSQGPGNFTGLRITNSIAQSLSLSLNIPIINVSTLAIMAQKAWRKYKQKKIIILINAKKSHVYWGQYKKNKKSIWTGKHTEVLLEKKNIETKINNLKRKWMLISNEPQNHQYKKCININEIKYFFPNAKDIIPFALLNIKKQKKHSMENRINYLNNL</sequence>
<evidence type="ECO:0000313" key="6">
    <source>
        <dbReference type="Proteomes" id="UP000093070"/>
    </source>
</evidence>
<dbReference type="Proteomes" id="UP000093070">
    <property type="component" value="Chromosome"/>
</dbReference>
<evidence type="ECO:0000313" key="5">
    <source>
        <dbReference type="EMBL" id="ANZ22536.1"/>
    </source>
</evidence>
<proteinExistence type="inferred from homology"/>
<evidence type="ECO:0000256" key="1">
    <source>
        <dbReference type="ARBA" id="ARBA00010493"/>
    </source>
</evidence>
<dbReference type="OrthoDB" id="9809995at2"/>
<gene>
    <name evidence="5" type="ORF">ATN01_01610</name>
</gene>
<dbReference type="AlphaFoldDB" id="A0A1B2H8W0"/>
<dbReference type="InterPro" id="IPR000905">
    <property type="entry name" value="Gcp-like_dom"/>
</dbReference>
<dbReference type="InterPro" id="IPR043129">
    <property type="entry name" value="ATPase_NBD"/>
</dbReference>
<evidence type="ECO:0000256" key="3">
    <source>
        <dbReference type="ARBA" id="ARBA00032446"/>
    </source>
</evidence>
<dbReference type="Pfam" id="PF00814">
    <property type="entry name" value="TsaD"/>
    <property type="match status" value="1"/>
</dbReference>
<dbReference type="RefSeq" id="WP_075433357.1">
    <property type="nucleotide sequence ID" value="NZ_CP013259.1"/>
</dbReference>
<dbReference type="PANTHER" id="PTHR11735:SF11">
    <property type="entry name" value="TRNA THREONYLCARBAMOYLADENOSINE BIOSYNTHESIS PROTEIN TSAB"/>
    <property type="match status" value="1"/>
</dbReference>
<dbReference type="NCBIfam" id="TIGR03725">
    <property type="entry name" value="T6A_YeaZ"/>
    <property type="match status" value="1"/>
</dbReference>
<dbReference type="PATRIC" id="fig|118101.4.peg.322"/>
<name>A0A1B2H8W0_BUCDN</name>
<dbReference type="GO" id="GO:0002949">
    <property type="term" value="P:tRNA threonylcarbamoyladenosine modification"/>
    <property type="evidence" value="ECO:0007669"/>
    <property type="project" value="InterPro"/>
</dbReference>
<dbReference type="GO" id="GO:0005829">
    <property type="term" value="C:cytosol"/>
    <property type="evidence" value="ECO:0007669"/>
    <property type="project" value="TreeGrafter"/>
</dbReference>
<dbReference type="PANTHER" id="PTHR11735">
    <property type="entry name" value="TRNA N6-ADENOSINE THREONYLCARBAMOYLTRANSFERASE"/>
    <property type="match status" value="1"/>
</dbReference>
<feature type="domain" description="Gcp-like" evidence="4">
    <location>
        <begin position="30"/>
        <end position="136"/>
    </location>
</feature>
<dbReference type="InterPro" id="IPR022496">
    <property type="entry name" value="T6A_TsaB"/>
</dbReference>
<evidence type="ECO:0000256" key="2">
    <source>
        <dbReference type="ARBA" id="ARBA00019012"/>
    </source>
</evidence>
<accession>A0A1B2H8W0</accession>
<dbReference type="SUPFAM" id="SSF53067">
    <property type="entry name" value="Actin-like ATPase domain"/>
    <property type="match status" value="2"/>
</dbReference>